<dbReference type="InterPro" id="IPR018466">
    <property type="entry name" value="Kre9/Knh1-like_N"/>
</dbReference>
<reference evidence="6" key="2">
    <citation type="submission" date="2009-11" db="EMBL/GenBank/DDBJ databases">
        <title>The Genome Sequence of Allomyces macrogynus strain ATCC 38327.</title>
        <authorList>
            <consortium name="The Broad Institute Genome Sequencing Platform"/>
            <person name="Russ C."/>
            <person name="Cuomo C."/>
            <person name="Shea T."/>
            <person name="Young S.K."/>
            <person name="Zeng Q."/>
            <person name="Koehrsen M."/>
            <person name="Haas B."/>
            <person name="Borodovsky M."/>
            <person name="Guigo R."/>
            <person name="Alvarado L."/>
            <person name="Berlin A."/>
            <person name="Borenstein D."/>
            <person name="Chen Z."/>
            <person name="Engels R."/>
            <person name="Freedman E."/>
            <person name="Gellesch M."/>
            <person name="Goldberg J."/>
            <person name="Griggs A."/>
            <person name="Gujja S."/>
            <person name="Heiman D."/>
            <person name="Hepburn T."/>
            <person name="Howarth C."/>
            <person name="Jen D."/>
            <person name="Larson L."/>
            <person name="Lewis B."/>
            <person name="Mehta T."/>
            <person name="Park D."/>
            <person name="Pearson M."/>
            <person name="Roberts A."/>
            <person name="Saif S."/>
            <person name="Shenoy N."/>
            <person name="Sisk P."/>
            <person name="Stolte C."/>
            <person name="Sykes S."/>
            <person name="Walk T."/>
            <person name="White J."/>
            <person name="Yandava C."/>
            <person name="Burger G."/>
            <person name="Gray M.W."/>
            <person name="Holland P.W.H."/>
            <person name="King N."/>
            <person name="Lang F.B.F."/>
            <person name="Roger A.J."/>
            <person name="Ruiz-Trillo I."/>
            <person name="Lander E."/>
            <person name="Nusbaum C."/>
        </authorList>
    </citation>
    <scope>NUCLEOTIDE SEQUENCE [LARGE SCALE GENOMIC DNA]</scope>
    <source>
        <strain evidence="6">ATCC 38327</strain>
    </source>
</reference>
<evidence type="ECO:0000256" key="2">
    <source>
        <dbReference type="SAM" id="MobiDB-lite"/>
    </source>
</evidence>
<dbReference type="Proteomes" id="UP000054350">
    <property type="component" value="Unassembled WGS sequence"/>
</dbReference>
<dbReference type="InterPro" id="IPR052982">
    <property type="entry name" value="SRP1/TIP1-like"/>
</dbReference>
<feature type="compositionally biased region" description="Low complexity" evidence="2">
    <location>
        <begin position="178"/>
        <end position="189"/>
    </location>
</feature>
<feature type="signal peptide" evidence="3">
    <location>
        <begin position="1"/>
        <end position="27"/>
    </location>
</feature>
<reference evidence="5 6" key="1">
    <citation type="submission" date="2009-11" db="EMBL/GenBank/DDBJ databases">
        <title>Annotation of Allomyces macrogynus ATCC 38327.</title>
        <authorList>
            <consortium name="The Broad Institute Genome Sequencing Platform"/>
            <person name="Russ C."/>
            <person name="Cuomo C."/>
            <person name="Burger G."/>
            <person name="Gray M.W."/>
            <person name="Holland P.W.H."/>
            <person name="King N."/>
            <person name="Lang F.B.F."/>
            <person name="Roger A.J."/>
            <person name="Ruiz-Trillo I."/>
            <person name="Young S.K."/>
            <person name="Zeng Q."/>
            <person name="Gargeya S."/>
            <person name="Fitzgerald M."/>
            <person name="Haas B."/>
            <person name="Abouelleil A."/>
            <person name="Alvarado L."/>
            <person name="Arachchi H.M."/>
            <person name="Berlin A."/>
            <person name="Chapman S.B."/>
            <person name="Gearin G."/>
            <person name="Goldberg J."/>
            <person name="Griggs A."/>
            <person name="Gujja S."/>
            <person name="Hansen M."/>
            <person name="Heiman D."/>
            <person name="Howarth C."/>
            <person name="Larimer J."/>
            <person name="Lui A."/>
            <person name="MacDonald P.J.P."/>
            <person name="McCowen C."/>
            <person name="Montmayeur A."/>
            <person name="Murphy C."/>
            <person name="Neiman D."/>
            <person name="Pearson M."/>
            <person name="Priest M."/>
            <person name="Roberts A."/>
            <person name="Saif S."/>
            <person name="Shea T."/>
            <person name="Sisk P."/>
            <person name="Stolte C."/>
            <person name="Sykes S."/>
            <person name="Wortman J."/>
            <person name="Nusbaum C."/>
            <person name="Birren B."/>
        </authorList>
    </citation>
    <scope>NUCLEOTIDE SEQUENCE [LARGE SCALE GENOMIC DNA]</scope>
    <source>
        <strain evidence="5 6">ATCC 38327</strain>
    </source>
</reference>
<sequence>MSARILSVLPLLLAALLAALAPHAAHAAQITFITPTAPFIAGQSGTITWSYDPAATGAPAGALGTLSLTRINGNPNNMTPITTIAREVDPTSGSFTWSVPADLPNASDYAFQFQWAGAADAATRFSGTFSVTGGPSDATTASGGSVAAPTAAPAAAPPRSGNATGGGLVPAGAAPTSGQTQQGQHGAAAKTNDGAAVQLGGMGGWVVAAVVAGAGAAGMVWAW</sequence>
<keyword evidence="6" id="KW-1185">Reference proteome</keyword>
<dbReference type="Pfam" id="PF10342">
    <property type="entry name" value="Kre9_KNH"/>
    <property type="match status" value="1"/>
</dbReference>
<dbReference type="AlphaFoldDB" id="A0A0L0RVC2"/>
<evidence type="ECO:0000313" key="6">
    <source>
        <dbReference type="Proteomes" id="UP000054350"/>
    </source>
</evidence>
<organism evidence="5 6">
    <name type="scientific">Allomyces macrogynus (strain ATCC 38327)</name>
    <name type="common">Allomyces javanicus var. macrogynus</name>
    <dbReference type="NCBI Taxonomy" id="578462"/>
    <lineage>
        <taxon>Eukaryota</taxon>
        <taxon>Fungi</taxon>
        <taxon>Fungi incertae sedis</taxon>
        <taxon>Blastocladiomycota</taxon>
        <taxon>Blastocladiomycetes</taxon>
        <taxon>Blastocladiales</taxon>
        <taxon>Blastocladiaceae</taxon>
        <taxon>Allomyces</taxon>
    </lineage>
</organism>
<dbReference type="PANTHER" id="PTHR40633">
    <property type="entry name" value="MATRIX PROTEIN, PUTATIVE (AFU_ORTHOLOGUE AFUA_8G05410)-RELATED"/>
    <property type="match status" value="1"/>
</dbReference>
<dbReference type="PANTHER" id="PTHR40633:SF1">
    <property type="entry name" value="GPI ANCHORED SERINE-THREONINE RICH PROTEIN (AFU_ORTHOLOGUE AFUA_1G03630)"/>
    <property type="match status" value="1"/>
</dbReference>
<accession>A0A0L0RVC2</accession>
<proteinExistence type="predicted"/>
<keyword evidence="1 3" id="KW-0732">Signal</keyword>
<dbReference type="VEuPathDB" id="FungiDB:AMAG_00011"/>
<feature type="region of interest" description="Disordered" evidence="2">
    <location>
        <begin position="135"/>
        <end position="189"/>
    </location>
</feature>
<evidence type="ECO:0000259" key="4">
    <source>
        <dbReference type="Pfam" id="PF10342"/>
    </source>
</evidence>
<feature type="compositionally biased region" description="Low complexity" evidence="2">
    <location>
        <begin position="138"/>
        <end position="162"/>
    </location>
</feature>
<evidence type="ECO:0000256" key="1">
    <source>
        <dbReference type="ARBA" id="ARBA00022729"/>
    </source>
</evidence>
<protein>
    <recommendedName>
        <fullName evidence="4">Yeast cell wall synthesis Kre9/Knh1-like N-terminal domain-containing protein</fullName>
    </recommendedName>
</protein>
<dbReference type="STRING" id="578462.A0A0L0RVC2"/>
<feature type="chain" id="PRO_5005547409" description="Yeast cell wall synthesis Kre9/Knh1-like N-terminal domain-containing protein" evidence="3">
    <location>
        <begin position="28"/>
        <end position="223"/>
    </location>
</feature>
<dbReference type="EMBL" id="GG745328">
    <property type="protein sequence ID" value="KNE54016.1"/>
    <property type="molecule type" value="Genomic_DNA"/>
</dbReference>
<evidence type="ECO:0000256" key="3">
    <source>
        <dbReference type="SAM" id="SignalP"/>
    </source>
</evidence>
<feature type="domain" description="Yeast cell wall synthesis Kre9/Knh1-like N-terminal" evidence="4">
    <location>
        <begin position="38"/>
        <end position="131"/>
    </location>
</feature>
<gene>
    <name evidence="5" type="ORF">AMAG_00011</name>
</gene>
<dbReference type="OrthoDB" id="5589325at2759"/>
<name>A0A0L0RVC2_ALLM3</name>
<evidence type="ECO:0000313" key="5">
    <source>
        <dbReference type="EMBL" id="KNE54016.1"/>
    </source>
</evidence>